<evidence type="ECO:0000313" key="3">
    <source>
        <dbReference type="EnsemblMetazoa" id="MESCA007411-PA"/>
    </source>
</evidence>
<feature type="region of interest" description="Disordered" evidence="1">
    <location>
        <begin position="238"/>
        <end position="270"/>
    </location>
</feature>
<dbReference type="EMBL" id="CAQQ02089146">
    <property type="status" value="NOT_ANNOTATED_CDS"/>
    <property type="molecule type" value="Genomic_DNA"/>
</dbReference>
<dbReference type="EMBL" id="CAQQ02089147">
    <property type="status" value="NOT_ANNOTATED_CDS"/>
    <property type="molecule type" value="Genomic_DNA"/>
</dbReference>
<reference evidence="4" key="1">
    <citation type="submission" date="2013-02" db="EMBL/GenBank/DDBJ databases">
        <authorList>
            <person name="Hughes D."/>
        </authorList>
    </citation>
    <scope>NUCLEOTIDE SEQUENCE</scope>
    <source>
        <strain>Durham</strain>
        <strain evidence="4">NC isolate 2 -- Noor lab</strain>
    </source>
</reference>
<dbReference type="AlphaFoldDB" id="T1GUJ7"/>
<dbReference type="SUPFAM" id="SSF54495">
    <property type="entry name" value="UBC-like"/>
    <property type="match status" value="1"/>
</dbReference>
<name>T1GUJ7_MEGSC</name>
<dbReference type="Gene3D" id="3.10.110.10">
    <property type="entry name" value="Ubiquitin Conjugating Enzyme"/>
    <property type="match status" value="1"/>
</dbReference>
<proteinExistence type="predicted"/>
<dbReference type="EnsemblMetazoa" id="MESCA007411-RA">
    <property type="protein sequence ID" value="MESCA007411-PA"/>
    <property type="gene ID" value="MESCA007411"/>
</dbReference>
<dbReference type="STRING" id="36166.T1GUJ7"/>
<feature type="compositionally biased region" description="Basic and acidic residues" evidence="1">
    <location>
        <begin position="238"/>
        <end position="252"/>
    </location>
</feature>
<organism evidence="3 4">
    <name type="scientific">Megaselia scalaris</name>
    <name type="common">Humpbacked fly</name>
    <name type="synonym">Phora scalaris</name>
    <dbReference type="NCBI Taxonomy" id="36166"/>
    <lineage>
        <taxon>Eukaryota</taxon>
        <taxon>Metazoa</taxon>
        <taxon>Ecdysozoa</taxon>
        <taxon>Arthropoda</taxon>
        <taxon>Hexapoda</taxon>
        <taxon>Insecta</taxon>
        <taxon>Pterygota</taxon>
        <taxon>Neoptera</taxon>
        <taxon>Endopterygota</taxon>
        <taxon>Diptera</taxon>
        <taxon>Brachycera</taxon>
        <taxon>Muscomorpha</taxon>
        <taxon>Platypezoidea</taxon>
        <taxon>Phoridae</taxon>
        <taxon>Megaseliini</taxon>
        <taxon>Megaselia</taxon>
    </lineage>
</organism>
<dbReference type="InterPro" id="IPR016135">
    <property type="entry name" value="UBQ-conjugating_enzyme/RWD"/>
</dbReference>
<feature type="compositionally biased region" description="Low complexity" evidence="1">
    <location>
        <begin position="253"/>
        <end position="269"/>
    </location>
</feature>
<protein>
    <recommendedName>
        <fullName evidence="2">RWD domain-containing protein</fullName>
    </recommendedName>
</protein>
<dbReference type="Proteomes" id="UP000015102">
    <property type="component" value="Unassembled WGS sequence"/>
</dbReference>
<reference evidence="3" key="2">
    <citation type="submission" date="2015-06" db="UniProtKB">
        <authorList>
            <consortium name="EnsemblMetazoa"/>
        </authorList>
    </citation>
    <scope>IDENTIFICATION</scope>
</reference>
<accession>T1GUJ7</accession>
<dbReference type="InterPro" id="IPR006575">
    <property type="entry name" value="RWD_dom"/>
</dbReference>
<feature type="domain" description="RWD" evidence="2">
    <location>
        <begin position="139"/>
        <end position="187"/>
    </location>
</feature>
<evidence type="ECO:0000256" key="1">
    <source>
        <dbReference type="SAM" id="MobiDB-lite"/>
    </source>
</evidence>
<evidence type="ECO:0000259" key="2">
    <source>
        <dbReference type="Pfam" id="PF05773"/>
    </source>
</evidence>
<sequence>FQEKHVTRTELVQYIQKLLKSDSNVQTDYTSTQYALTTSLSSISIKNTSTSSNSFINLPNVKVVFLMHEKLTANMRRRYENQVTQSMSSTLIQFAKKESFWVLVVDLPPSELNALVGAINPREVTKKETESEINVVIESLPKISLEESKGISDTLLEGLLQNLNEQAASLKGEVMIYDLTQTVQSFLHAHNKPPPGSLYDQMLEERKKRQEELLMEKMQKENEHRQALQEEIQRRKELFQKENRRREPRRSMSESNRQASSSESSENSSPYFRGHVVSKCLDHRSTETLYFPKIGRQIRRGCCVGHSQKGCIAYSGLIWILVNFYS</sequence>
<dbReference type="HOGENOM" id="CLU_854111_0_0_1"/>
<keyword evidence="4" id="KW-1185">Reference proteome</keyword>
<dbReference type="Pfam" id="PF05773">
    <property type="entry name" value="RWD"/>
    <property type="match status" value="1"/>
</dbReference>
<evidence type="ECO:0000313" key="4">
    <source>
        <dbReference type="Proteomes" id="UP000015102"/>
    </source>
</evidence>